<protein>
    <submittedName>
        <fullName evidence="1">Uncharacterized protein</fullName>
    </submittedName>
</protein>
<dbReference type="STRING" id="1089553.Tph_c20120"/>
<dbReference type="HOGENOM" id="CLU_2738732_0_0_9"/>
<evidence type="ECO:0000313" key="1">
    <source>
        <dbReference type="EMBL" id="AFV12206.1"/>
    </source>
</evidence>
<gene>
    <name evidence="1" type="ordered locus">Tph_c20120</name>
</gene>
<keyword evidence="2" id="KW-1185">Reference proteome</keyword>
<reference evidence="1 2" key="1">
    <citation type="journal article" date="2012" name="BMC Genomics">
        <title>Genome-guided analysis of physiological and morphological traits of the fermentative acetate oxidizer Thermacetogenium phaeum.</title>
        <authorList>
            <person name="Oehler D."/>
            <person name="Poehlein A."/>
            <person name="Leimbach A."/>
            <person name="Muller N."/>
            <person name="Daniel R."/>
            <person name="Gottschalk G."/>
            <person name="Schink B."/>
        </authorList>
    </citation>
    <scope>NUCLEOTIDE SEQUENCE [LARGE SCALE GENOMIC DNA]</scope>
    <source>
        <strain evidence="2">ATCC BAA-254 / DSM 26808 / PB</strain>
    </source>
</reference>
<name>K4LGS3_THEPS</name>
<evidence type="ECO:0000313" key="2">
    <source>
        <dbReference type="Proteomes" id="UP000000467"/>
    </source>
</evidence>
<dbReference type="KEGG" id="tpz:Tph_c20120"/>
<sequence length="71" mass="8012">MVHQAAGVCLLFGLENSRYYRPLIASRNKDSSTRPDFHPLLVLLKINMEVYYAKNSRNPGAVGEEDIYTPA</sequence>
<organism evidence="1 2">
    <name type="scientific">Thermacetogenium phaeum (strain ATCC BAA-254 / DSM 26808 / PB)</name>
    <dbReference type="NCBI Taxonomy" id="1089553"/>
    <lineage>
        <taxon>Bacteria</taxon>
        <taxon>Bacillati</taxon>
        <taxon>Bacillota</taxon>
        <taxon>Clostridia</taxon>
        <taxon>Thermoanaerobacterales</taxon>
        <taxon>Thermoanaerobacteraceae</taxon>
        <taxon>Thermacetogenium</taxon>
    </lineage>
</organism>
<accession>K4LGS3</accession>
<dbReference type="EMBL" id="CP003732">
    <property type="protein sequence ID" value="AFV12206.1"/>
    <property type="molecule type" value="Genomic_DNA"/>
</dbReference>
<proteinExistence type="predicted"/>
<dbReference type="Proteomes" id="UP000000467">
    <property type="component" value="Chromosome"/>
</dbReference>
<dbReference type="AlphaFoldDB" id="K4LGS3"/>
<dbReference type="RefSeq" id="WP_015051081.1">
    <property type="nucleotide sequence ID" value="NC_018870.1"/>
</dbReference>